<protein>
    <recommendedName>
        <fullName evidence="6">SWIM-type domain-containing protein</fullName>
    </recommendedName>
</protein>
<name>A0AAD4S9P5_9MAGN</name>
<comment type="caution">
    <text evidence="7">The sequence shown here is derived from an EMBL/GenBank/DDBJ whole genome shotgun (WGS) entry which is preliminary data.</text>
</comment>
<accession>A0AAD4S9P5</accession>
<gene>
    <name evidence="7" type="ORF">MKW98_008298</name>
</gene>
<dbReference type="GO" id="GO:0008270">
    <property type="term" value="F:zinc ion binding"/>
    <property type="evidence" value="ECO:0007669"/>
    <property type="project" value="UniProtKB-KW"/>
</dbReference>
<organism evidence="7 8">
    <name type="scientific">Papaver atlanticum</name>
    <dbReference type="NCBI Taxonomy" id="357466"/>
    <lineage>
        <taxon>Eukaryota</taxon>
        <taxon>Viridiplantae</taxon>
        <taxon>Streptophyta</taxon>
        <taxon>Embryophyta</taxon>
        <taxon>Tracheophyta</taxon>
        <taxon>Spermatophyta</taxon>
        <taxon>Magnoliopsida</taxon>
        <taxon>Ranunculales</taxon>
        <taxon>Papaveraceae</taxon>
        <taxon>Papaveroideae</taxon>
        <taxon>Papaver</taxon>
    </lineage>
</organism>
<dbReference type="AlphaFoldDB" id="A0AAD4S9P5"/>
<evidence type="ECO:0000256" key="4">
    <source>
        <dbReference type="PROSITE-ProRule" id="PRU00325"/>
    </source>
</evidence>
<evidence type="ECO:0000256" key="1">
    <source>
        <dbReference type="ARBA" id="ARBA00022723"/>
    </source>
</evidence>
<dbReference type="PANTHER" id="PTHR31973:SF113">
    <property type="entry name" value="PROTEIN FAR1-RELATED SEQUENCE 5-LIKE"/>
    <property type="match status" value="1"/>
</dbReference>
<dbReference type="Pfam" id="PF04434">
    <property type="entry name" value="SWIM"/>
    <property type="match status" value="1"/>
</dbReference>
<evidence type="ECO:0000256" key="2">
    <source>
        <dbReference type="ARBA" id="ARBA00022771"/>
    </source>
</evidence>
<evidence type="ECO:0000313" key="8">
    <source>
        <dbReference type="Proteomes" id="UP001202328"/>
    </source>
</evidence>
<sequence>MGPAMAKLFESEFGKCDSLYTPNDLRADMPREHGITIGYKQGHTGCKRGTEATRGTTDESYQHLVSYSYVLEHNNPGTVTCIETNSRNVFVYYFMALGVCLDGFKNFSRTTISIDGTHLIGERAGVLLSAIGLDANEEIYPVAFGIVDSENDDSWDWFIKKLFDALGSEYLKKNRDPVVVSDRSDHIHRAMANRYPAVCHVFCVYHIKRNILKKFHDVDAANSFIIAAKAYTPCHYNNAMKDFLKQSSAAVRYVQEIGEHRWSRVEAIRARFTLMTTNISESWNAKIKKAKSLPICHLVDFIRRSLMEWFEELREKALRWTPPLTPYADRILEERWELAKLFSSCRIIGDKYELIERGINDQHQVNILEKSCTCRVINYEHLPCPHVLAVCEKYKLRIVPLCGDYYQTWKWRSMYAPAIYPALSSEYWNVPKSVAARIVLNPNTRRGKGRPKGDRIRCVSEKSRKLSKKR</sequence>
<feature type="non-terminal residue" evidence="7">
    <location>
        <position position="470"/>
    </location>
</feature>
<dbReference type="PROSITE" id="PS50966">
    <property type="entry name" value="ZF_SWIM"/>
    <property type="match status" value="1"/>
</dbReference>
<dbReference type="InterPro" id="IPR006564">
    <property type="entry name" value="Znf_PMZ"/>
</dbReference>
<reference evidence="7" key="1">
    <citation type="submission" date="2022-04" db="EMBL/GenBank/DDBJ databases">
        <title>A functionally conserved STORR gene fusion in Papaver species that diverged 16.8 million years ago.</title>
        <authorList>
            <person name="Catania T."/>
        </authorList>
    </citation>
    <scope>NUCLEOTIDE SEQUENCE</scope>
    <source>
        <strain evidence="7">S-188037</strain>
    </source>
</reference>
<keyword evidence="1" id="KW-0479">Metal-binding</keyword>
<evidence type="ECO:0000256" key="3">
    <source>
        <dbReference type="ARBA" id="ARBA00022833"/>
    </source>
</evidence>
<dbReference type="EMBL" id="JAJJMB010012336">
    <property type="protein sequence ID" value="KAI3878021.1"/>
    <property type="molecule type" value="Genomic_DNA"/>
</dbReference>
<keyword evidence="8" id="KW-1185">Reference proteome</keyword>
<keyword evidence="2 4" id="KW-0863">Zinc-finger</keyword>
<evidence type="ECO:0000256" key="5">
    <source>
        <dbReference type="SAM" id="MobiDB-lite"/>
    </source>
</evidence>
<evidence type="ECO:0000313" key="7">
    <source>
        <dbReference type="EMBL" id="KAI3878021.1"/>
    </source>
</evidence>
<feature type="domain" description="SWIM-type" evidence="6">
    <location>
        <begin position="363"/>
        <end position="395"/>
    </location>
</feature>
<dbReference type="Pfam" id="PF10551">
    <property type="entry name" value="MULE"/>
    <property type="match status" value="1"/>
</dbReference>
<feature type="compositionally biased region" description="Basic and acidic residues" evidence="5">
    <location>
        <begin position="451"/>
        <end position="464"/>
    </location>
</feature>
<dbReference type="InterPro" id="IPR018289">
    <property type="entry name" value="MULE_transposase_dom"/>
</dbReference>
<evidence type="ECO:0000259" key="6">
    <source>
        <dbReference type="PROSITE" id="PS50966"/>
    </source>
</evidence>
<keyword evidence="3" id="KW-0862">Zinc</keyword>
<dbReference type="PANTHER" id="PTHR31973">
    <property type="entry name" value="POLYPROTEIN, PUTATIVE-RELATED"/>
    <property type="match status" value="1"/>
</dbReference>
<feature type="region of interest" description="Disordered" evidence="5">
    <location>
        <begin position="443"/>
        <end position="470"/>
    </location>
</feature>
<proteinExistence type="predicted"/>
<dbReference type="Proteomes" id="UP001202328">
    <property type="component" value="Unassembled WGS sequence"/>
</dbReference>
<dbReference type="SMART" id="SM00575">
    <property type="entry name" value="ZnF_PMZ"/>
    <property type="match status" value="1"/>
</dbReference>
<dbReference type="InterPro" id="IPR007527">
    <property type="entry name" value="Znf_SWIM"/>
</dbReference>